<keyword evidence="7" id="KW-1185">Reference proteome</keyword>
<dbReference type="InterPro" id="IPR016024">
    <property type="entry name" value="ARM-type_fold"/>
</dbReference>
<comment type="similarity">
    <text evidence="2">Belongs to the importin beta family.</text>
</comment>
<evidence type="ECO:0000256" key="4">
    <source>
        <dbReference type="ARBA" id="ARBA00023242"/>
    </source>
</evidence>
<dbReference type="InterPro" id="IPR001494">
    <property type="entry name" value="Importin-beta_N"/>
</dbReference>
<gene>
    <name evidence="6" type="ORF">WJX72_011753</name>
</gene>
<dbReference type="SMART" id="SM00913">
    <property type="entry name" value="IBN_N"/>
    <property type="match status" value="1"/>
</dbReference>
<dbReference type="PANTHER" id="PTHR10997">
    <property type="entry name" value="IMPORTIN-7, 8, 11"/>
    <property type="match status" value="1"/>
</dbReference>
<dbReference type="Proteomes" id="UP001489004">
    <property type="component" value="Unassembled WGS sequence"/>
</dbReference>
<evidence type="ECO:0000259" key="5">
    <source>
        <dbReference type="PROSITE" id="PS50166"/>
    </source>
</evidence>
<dbReference type="GO" id="GO:0031267">
    <property type="term" value="F:small GTPase binding"/>
    <property type="evidence" value="ECO:0007669"/>
    <property type="project" value="InterPro"/>
</dbReference>
<evidence type="ECO:0000256" key="3">
    <source>
        <dbReference type="ARBA" id="ARBA00022448"/>
    </source>
</evidence>
<keyword evidence="3" id="KW-0813">Transport</keyword>
<comment type="subcellular location">
    <subcellularLocation>
        <location evidence="1">Nucleus</location>
    </subcellularLocation>
</comment>
<dbReference type="AlphaFoldDB" id="A0AAW1R9V1"/>
<dbReference type="FunFam" id="1.25.10.10:FF:001096">
    <property type="entry name" value="Predicted protein"/>
    <property type="match status" value="1"/>
</dbReference>
<sequence length="1038" mass="113916">MAQLGPGDIGNLFECLKGALSSNTTTRQDAERALQSLEDRAGFCSCLAEIIASKEAEHSARWLAVVHFKNSVTRYWRPRPGQGGLSDDEKHYLRGKLLDLIHQEDSQFAVQIAVVFAKVARYDYPRHWPSLFGDLLGKLQTQNTLTTRRVYLVLHHILKELSSKRLASDQRNFAEVTRQLFEPLWAQWCNDTQLIVSSLPEALQNAGQAQPLLLVFERWLTMLKGLRRMVLFGFPSDARTLQQVPAVAQVFPVLLQALQTLLGLRPGKPTMRSQLFAMLDRGLLKLAKALCNIQEMHPWSCYHCSVFVPALEFCCGQVVEAQQREGARFEKLYIQFMLFIHGVIKCPSYRGSSSNFEISSAAKAQAEGLKAMAGEAQAALASFWTPHRLQMLCTALVDHFFPLTAKELEEWESSPEEFHHQMVNVGAWQEHMRTCAEVLFATLLEAHRETLAPVVVAMLNRASEACPPGAAAQLPGPLSRGVPPAVLAKEAVYNAVGTAAFELHDYIEFTSWFRMALLPELADSSLAGRPLRRRAALLLGQWVAKLSTEDRPAAYRATLSLLPGGDAALQLAGVTSLHALVDDWEFTEAQFLEFVGPCFELLMAFLQSAAEYDTQLQVFNLVNLIIDRLADSIKPFANGILAMVPKLWTDAQGQSLLQIQILLALQRLVNALGVDSPSCYPLLLPILKHCTDINQPDELNLLEDGLQLWLIALRNATSPHAELLALFSNLAAVMERSSEHIQVAAPLMASCVLLGGADFLQARGHQVVRILQALLGNVKEKGTLLLLPVLDTTIQCFPADAPLLLEPALQRLLAGILAGRESGLVVASSMSVFARVLLQSPPFFPQFFARAAPHISLPQAQAQAAAGSQPADPGQRLLLAFVDLWLDRFDAIGAPAGRKLCALALCVLLTLPLPPILERLELIVAHITSVWFEVEGSDSGERVHYGYDYYNSVGGGGDADALVVSSEEAEGESIRRRLLHERDPVNQLQLSAVLKDKLQQCAALHGEAFHAMTARLNPSLASQLSGAINGGSTAAPAQ</sequence>
<evidence type="ECO:0000313" key="7">
    <source>
        <dbReference type="Proteomes" id="UP001489004"/>
    </source>
</evidence>
<evidence type="ECO:0000256" key="1">
    <source>
        <dbReference type="ARBA" id="ARBA00004123"/>
    </source>
</evidence>
<protein>
    <recommendedName>
        <fullName evidence="5">Importin N-terminal domain-containing protein</fullName>
    </recommendedName>
</protein>
<dbReference type="Pfam" id="PF25758">
    <property type="entry name" value="TPR_IPO11"/>
    <property type="match status" value="1"/>
</dbReference>
<dbReference type="InterPro" id="IPR058669">
    <property type="entry name" value="TPR_IPO7/11-like"/>
</dbReference>
<reference evidence="6 7" key="1">
    <citation type="journal article" date="2024" name="Nat. Commun.">
        <title>Phylogenomics reveals the evolutionary origins of lichenization in chlorophyte algae.</title>
        <authorList>
            <person name="Puginier C."/>
            <person name="Libourel C."/>
            <person name="Otte J."/>
            <person name="Skaloud P."/>
            <person name="Haon M."/>
            <person name="Grisel S."/>
            <person name="Petersen M."/>
            <person name="Berrin J.G."/>
            <person name="Delaux P.M."/>
            <person name="Dal Grande F."/>
            <person name="Keller J."/>
        </authorList>
    </citation>
    <scope>NUCLEOTIDE SEQUENCE [LARGE SCALE GENOMIC DNA]</scope>
    <source>
        <strain evidence="6 7">SAG 2043</strain>
    </source>
</reference>
<keyword evidence="4" id="KW-0539">Nucleus</keyword>
<dbReference type="Pfam" id="PF08389">
    <property type="entry name" value="Xpo1"/>
    <property type="match status" value="1"/>
</dbReference>
<comment type="caution">
    <text evidence="6">The sequence shown here is derived from an EMBL/GenBank/DDBJ whole genome shotgun (WGS) entry which is preliminary data.</text>
</comment>
<name>A0AAW1R9V1_9CHLO</name>
<dbReference type="InterPro" id="IPR013598">
    <property type="entry name" value="Exportin-1/Importin-b-like"/>
</dbReference>
<dbReference type="Gene3D" id="1.25.10.10">
    <property type="entry name" value="Leucine-rich Repeat Variant"/>
    <property type="match status" value="1"/>
</dbReference>
<dbReference type="PROSITE" id="PS50166">
    <property type="entry name" value="IMPORTIN_B_NT"/>
    <property type="match status" value="1"/>
</dbReference>
<dbReference type="Pfam" id="PF03810">
    <property type="entry name" value="IBN_N"/>
    <property type="match status" value="1"/>
</dbReference>
<dbReference type="GO" id="GO:0006606">
    <property type="term" value="P:protein import into nucleus"/>
    <property type="evidence" value="ECO:0007669"/>
    <property type="project" value="TreeGrafter"/>
</dbReference>
<evidence type="ECO:0000313" key="6">
    <source>
        <dbReference type="EMBL" id="KAK9830439.1"/>
    </source>
</evidence>
<dbReference type="EMBL" id="JALJOR010000001">
    <property type="protein sequence ID" value="KAK9830439.1"/>
    <property type="molecule type" value="Genomic_DNA"/>
</dbReference>
<feature type="domain" description="Importin N-terminal" evidence="5">
    <location>
        <begin position="30"/>
        <end position="103"/>
    </location>
</feature>
<dbReference type="GO" id="GO:0005829">
    <property type="term" value="C:cytosol"/>
    <property type="evidence" value="ECO:0007669"/>
    <property type="project" value="TreeGrafter"/>
</dbReference>
<evidence type="ECO:0000256" key="2">
    <source>
        <dbReference type="ARBA" id="ARBA00007991"/>
    </source>
</evidence>
<dbReference type="InterPro" id="IPR011989">
    <property type="entry name" value="ARM-like"/>
</dbReference>
<dbReference type="PANTHER" id="PTHR10997:SF7">
    <property type="entry name" value="IMPORTIN-11"/>
    <property type="match status" value="1"/>
</dbReference>
<dbReference type="SUPFAM" id="SSF48371">
    <property type="entry name" value="ARM repeat"/>
    <property type="match status" value="1"/>
</dbReference>
<dbReference type="GO" id="GO:0005635">
    <property type="term" value="C:nuclear envelope"/>
    <property type="evidence" value="ECO:0007669"/>
    <property type="project" value="TreeGrafter"/>
</dbReference>
<organism evidence="6 7">
    <name type="scientific">[Myrmecia] bisecta</name>
    <dbReference type="NCBI Taxonomy" id="41462"/>
    <lineage>
        <taxon>Eukaryota</taxon>
        <taxon>Viridiplantae</taxon>
        <taxon>Chlorophyta</taxon>
        <taxon>core chlorophytes</taxon>
        <taxon>Trebouxiophyceae</taxon>
        <taxon>Trebouxiales</taxon>
        <taxon>Trebouxiaceae</taxon>
        <taxon>Myrmecia</taxon>
    </lineage>
</organism>
<proteinExistence type="inferred from homology"/>
<accession>A0AAW1R9V1</accession>